<dbReference type="Pfam" id="PF00535">
    <property type="entry name" value="Glycos_transf_2"/>
    <property type="match status" value="1"/>
</dbReference>
<dbReference type="InterPro" id="IPR001173">
    <property type="entry name" value="Glyco_trans_2-like"/>
</dbReference>
<dbReference type="SUPFAM" id="SSF53448">
    <property type="entry name" value="Nucleotide-diphospho-sugar transferases"/>
    <property type="match status" value="1"/>
</dbReference>
<dbReference type="InterPro" id="IPR029044">
    <property type="entry name" value="Nucleotide-diphossugar_trans"/>
</dbReference>
<keyword evidence="1" id="KW-0812">Transmembrane</keyword>
<dbReference type="Gene3D" id="3.90.550.10">
    <property type="entry name" value="Spore Coat Polysaccharide Biosynthesis Protein SpsA, Chain A"/>
    <property type="match status" value="1"/>
</dbReference>
<keyword evidence="1" id="KW-0472">Membrane</keyword>
<name>A0A3A4ZHS1_UNCKA</name>
<proteinExistence type="predicted"/>
<reference evidence="3 4" key="1">
    <citation type="journal article" date="2017" name="ISME J.">
        <title>Energy and carbon metabolisms in a deep terrestrial subsurface fluid microbial community.</title>
        <authorList>
            <person name="Momper L."/>
            <person name="Jungbluth S.P."/>
            <person name="Lee M.D."/>
            <person name="Amend J.P."/>
        </authorList>
    </citation>
    <scope>NUCLEOTIDE SEQUENCE [LARGE SCALE GENOMIC DNA]</scope>
    <source>
        <strain evidence="3">SURF_46</strain>
    </source>
</reference>
<dbReference type="Proteomes" id="UP000265540">
    <property type="component" value="Unassembled WGS sequence"/>
</dbReference>
<accession>A0A3A4ZHS1</accession>
<dbReference type="PANTHER" id="PTHR22916">
    <property type="entry name" value="GLYCOSYLTRANSFERASE"/>
    <property type="match status" value="1"/>
</dbReference>
<keyword evidence="1" id="KW-1133">Transmembrane helix</keyword>
<dbReference type="AlphaFoldDB" id="A0A3A4ZHS1"/>
<comment type="caution">
    <text evidence="3">The sequence shown here is derived from an EMBL/GenBank/DDBJ whole genome shotgun (WGS) entry which is preliminary data.</text>
</comment>
<evidence type="ECO:0000259" key="2">
    <source>
        <dbReference type="Pfam" id="PF00535"/>
    </source>
</evidence>
<dbReference type="GO" id="GO:0016740">
    <property type="term" value="F:transferase activity"/>
    <property type="evidence" value="ECO:0007669"/>
    <property type="project" value="UniProtKB-KW"/>
</dbReference>
<evidence type="ECO:0000313" key="3">
    <source>
        <dbReference type="EMBL" id="RJR26220.1"/>
    </source>
</evidence>
<dbReference type="EMBL" id="QZJF01000025">
    <property type="protein sequence ID" value="RJR26220.1"/>
    <property type="molecule type" value="Genomic_DNA"/>
</dbReference>
<protein>
    <submittedName>
        <fullName evidence="3">Glycosyltransferase</fullName>
    </submittedName>
</protein>
<evidence type="ECO:0000313" key="4">
    <source>
        <dbReference type="Proteomes" id="UP000265540"/>
    </source>
</evidence>
<feature type="transmembrane region" description="Helical" evidence="1">
    <location>
        <begin position="282"/>
        <end position="301"/>
    </location>
</feature>
<gene>
    <name evidence="3" type="ORF">C4561_05765</name>
</gene>
<sequence>MWPKISVLIPTLNAGAVLENCLSSVKKQNYPKEQIEIVIADGGSTDATLDIAGKYDARVVENKLKTGEAGKMAALRASNGEFVALVDSDNILPDETWLQEMVKPLLNHAEAVGSEPWRYTWRKEDGFIDRYCALIGMNDPLCHFLGNYDRINELTGRWTDVPHEEQDMGVYLLVKFDSRGLPTIGANGTVFRSSFLKSEIKGDYLFDIDILAQKLARDGEVNFIKVKNGIIHNFCGSDVSKFSRKQKRRIKDFLYHSSRKDRNYTWTSKGFLSTNLLGQLKFVLYCVTVVPLLLQSIFGYFKKRDKSWFFHIPACEITLFQYSVGYISGIFKKEQIDRKEWRQ</sequence>
<dbReference type="PANTHER" id="PTHR22916:SF64">
    <property type="entry name" value="TRANSFERASE, PUTATIVE-RELATED"/>
    <property type="match status" value="1"/>
</dbReference>
<feature type="domain" description="Glycosyltransferase 2-like" evidence="2">
    <location>
        <begin position="6"/>
        <end position="113"/>
    </location>
</feature>
<organism evidence="3 4">
    <name type="scientific">candidate division WWE3 bacterium</name>
    <dbReference type="NCBI Taxonomy" id="2053526"/>
    <lineage>
        <taxon>Bacteria</taxon>
        <taxon>Katanobacteria</taxon>
    </lineage>
</organism>
<keyword evidence="3" id="KW-0808">Transferase</keyword>
<evidence type="ECO:0000256" key="1">
    <source>
        <dbReference type="SAM" id="Phobius"/>
    </source>
</evidence>